<comment type="caution">
    <text evidence="7">The sequence shown here is derived from an EMBL/GenBank/DDBJ whole genome shotgun (WGS) entry which is preliminary data.</text>
</comment>
<name>A0A9P8ATS4_9AGAR</name>
<comment type="similarity">
    <text evidence="5">Belongs to the copper/topaquinone oxidase family.</text>
</comment>
<dbReference type="PANTHER" id="PTHR10638">
    <property type="entry name" value="COPPER AMINE OXIDASE"/>
    <property type="match status" value="1"/>
</dbReference>
<dbReference type="Pfam" id="PF01179">
    <property type="entry name" value="Cu_amine_oxid"/>
    <property type="match status" value="1"/>
</dbReference>
<feature type="domain" description="Copper amine oxidase catalytic" evidence="6">
    <location>
        <begin position="1"/>
        <end position="117"/>
    </location>
</feature>
<keyword evidence="8" id="KW-1185">Reference proteome</keyword>
<feature type="active site" description="Schiff-base intermediate with substrate; via topaquinone" evidence="3">
    <location>
        <position position="89"/>
    </location>
</feature>
<dbReference type="Proteomes" id="UP000812287">
    <property type="component" value="Unassembled WGS sequence"/>
</dbReference>
<proteinExistence type="inferred from homology"/>
<evidence type="ECO:0000256" key="2">
    <source>
        <dbReference type="ARBA" id="ARBA00011738"/>
    </source>
</evidence>
<dbReference type="GeneID" id="66101526"/>
<accession>A0A9P8ATS4</accession>
<keyword evidence="5" id="KW-0186">Copper</keyword>
<dbReference type="AlphaFoldDB" id="A0A9P8ATS4"/>
<evidence type="ECO:0000256" key="5">
    <source>
        <dbReference type="RuleBase" id="RU000672"/>
    </source>
</evidence>
<dbReference type="InterPro" id="IPR015798">
    <property type="entry name" value="Cu_amine_oxidase_C"/>
</dbReference>
<dbReference type="InterPro" id="IPR000269">
    <property type="entry name" value="Cu_amine_oxidase"/>
</dbReference>
<dbReference type="GO" id="GO:0008131">
    <property type="term" value="F:primary methylamine oxidase activity"/>
    <property type="evidence" value="ECO:0007669"/>
    <property type="project" value="InterPro"/>
</dbReference>
<dbReference type="EMBL" id="MU250535">
    <property type="protein sequence ID" value="KAG7446167.1"/>
    <property type="molecule type" value="Genomic_DNA"/>
</dbReference>
<evidence type="ECO:0000313" key="8">
    <source>
        <dbReference type="Proteomes" id="UP000812287"/>
    </source>
</evidence>
<comment type="PTM">
    <text evidence="4 5">Topaquinone (TPQ) is generated by copper-dependent autoxidation of a specific tyrosyl residue.</text>
</comment>
<dbReference type="EC" id="1.4.3.-" evidence="5"/>
<protein>
    <recommendedName>
        <fullName evidence="5">Amine oxidase</fullName>
        <ecNumber evidence="5">1.4.3.-</ecNumber>
    </recommendedName>
</protein>
<comment type="cofactor">
    <cofactor evidence="5">
        <name>Cu cation</name>
        <dbReference type="ChEBI" id="CHEBI:23378"/>
    </cofactor>
    <text evidence="5">Contains 1 topaquinone per subunit.</text>
</comment>
<dbReference type="GO" id="GO:0048038">
    <property type="term" value="F:quinone binding"/>
    <property type="evidence" value="ECO:0007669"/>
    <property type="project" value="InterPro"/>
</dbReference>
<evidence type="ECO:0000313" key="7">
    <source>
        <dbReference type="EMBL" id="KAG7446167.1"/>
    </source>
</evidence>
<dbReference type="InterPro" id="IPR036460">
    <property type="entry name" value="Cu_amine_oxidase_C_sf"/>
</dbReference>
<dbReference type="SUPFAM" id="SSF49998">
    <property type="entry name" value="Amine oxidase catalytic domain"/>
    <property type="match status" value="1"/>
</dbReference>
<dbReference type="RefSeq" id="XP_043039667.1">
    <property type="nucleotide sequence ID" value="XM_043179232.1"/>
</dbReference>
<evidence type="ECO:0000256" key="3">
    <source>
        <dbReference type="PIRSR" id="PIRSR600269-50"/>
    </source>
</evidence>
<organism evidence="7 8">
    <name type="scientific">Guyanagaster necrorhizus</name>
    <dbReference type="NCBI Taxonomy" id="856835"/>
    <lineage>
        <taxon>Eukaryota</taxon>
        <taxon>Fungi</taxon>
        <taxon>Dikarya</taxon>
        <taxon>Basidiomycota</taxon>
        <taxon>Agaricomycotina</taxon>
        <taxon>Agaricomycetes</taxon>
        <taxon>Agaricomycetidae</taxon>
        <taxon>Agaricales</taxon>
        <taxon>Marasmiineae</taxon>
        <taxon>Physalacriaceae</taxon>
        <taxon>Guyanagaster</taxon>
    </lineage>
</organism>
<evidence type="ECO:0000259" key="6">
    <source>
        <dbReference type="Pfam" id="PF01179"/>
    </source>
</evidence>
<feature type="modified residue" description="2',4',5'-topaquinone" evidence="4">
    <location>
        <position position="89"/>
    </location>
</feature>
<dbReference type="PANTHER" id="PTHR10638:SF86">
    <property type="entry name" value="COPPER AMINE OXIDASE 1-RELATED"/>
    <property type="match status" value="1"/>
</dbReference>
<keyword evidence="5" id="KW-0479">Metal-binding</keyword>
<evidence type="ECO:0000256" key="1">
    <source>
        <dbReference type="ARBA" id="ARBA00001935"/>
    </source>
</evidence>
<keyword evidence="5" id="KW-0560">Oxidoreductase</keyword>
<comment type="cofactor">
    <cofactor evidence="1">
        <name>Cu cation</name>
        <dbReference type="ChEBI" id="CHEBI:23378"/>
    </cofactor>
</comment>
<sequence length="137" mass="15545">MVVPYGAPEYPHPRKFAFDSPINHIEIHYLPGSYVAHDGSAVVVKNVSCIHEEDNGVLWKHTDYRPGGRGQTIRHCRLVVSMVCTLANYDLFQIRTNAMSKTHIHCMFQSISGIISSIRMATLNLKWESQTDFNVTK</sequence>
<dbReference type="GO" id="GO:0005507">
    <property type="term" value="F:copper ion binding"/>
    <property type="evidence" value="ECO:0007669"/>
    <property type="project" value="InterPro"/>
</dbReference>
<comment type="subunit">
    <text evidence="2">Homodimer.</text>
</comment>
<gene>
    <name evidence="7" type="ORF">BT62DRAFT_1076552</name>
</gene>
<feature type="active site" description="Proton acceptor" evidence="3">
    <location>
        <position position="19"/>
    </location>
</feature>
<evidence type="ECO:0000256" key="4">
    <source>
        <dbReference type="PIRSR" id="PIRSR600269-51"/>
    </source>
</evidence>
<keyword evidence="3 5" id="KW-0801">TPQ</keyword>
<dbReference type="GO" id="GO:0009308">
    <property type="term" value="P:amine metabolic process"/>
    <property type="evidence" value="ECO:0007669"/>
    <property type="project" value="UniProtKB-UniRule"/>
</dbReference>
<dbReference type="Gene3D" id="2.70.98.20">
    <property type="entry name" value="Copper amine oxidase, catalytic domain"/>
    <property type="match status" value="1"/>
</dbReference>
<reference evidence="7" key="1">
    <citation type="submission" date="2020-11" db="EMBL/GenBank/DDBJ databases">
        <title>Adaptations for nitrogen fixation in a non-lichenized fungal sporocarp promotes dispersal by wood-feeding termites.</title>
        <authorList>
            <consortium name="DOE Joint Genome Institute"/>
            <person name="Koch R.A."/>
            <person name="Yoon G."/>
            <person name="Arayal U."/>
            <person name="Lail K."/>
            <person name="Amirebrahimi M."/>
            <person name="Labutti K."/>
            <person name="Lipzen A."/>
            <person name="Riley R."/>
            <person name="Barry K."/>
            <person name="Henrissat B."/>
            <person name="Grigoriev I.V."/>
            <person name="Herr J.R."/>
            <person name="Aime M.C."/>
        </authorList>
    </citation>
    <scope>NUCLEOTIDE SEQUENCE</scope>
    <source>
        <strain evidence="7">MCA 3950</strain>
    </source>
</reference>
<dbReference type="OrthoDB" id="3198058at2759"/>